<dbReference type="SMART" id="SM00151">
    <property type="entry name" value="SWIB"/>
    <property type="match status" value="1"/>
</dbReference>
<dbReference type="Pfam" id="PF02201">
    <property type="entry name" value="SWIB"/>
    <property type="match status" value="1"/>
</dbReference>
<evidence type="ECO:0000259" key="3">
    <source>
        <dbReference type="PROSITE" id="PS51998"/>
    </source>
</evidence>
<dbReference type="Gene3D" id="1.10.245.10">
    <property type="entry name" value="SWIB/MDM2 domain"/>
    <property type="match status" value="1"/>
</dbReference>
<dbReference type="AlphaFoldDB" id="A0A5C3N0V0"/>
<dbReference type="SUPFAM" id="SSF47592">
    <property type="entry name" value="SWIB/MDM2 domain"/>
    <property type="match status" value="1"/>
</dbReference>
<dbReference type="CDD" id="cd10567">
    <property type="entry name" value="SWIB-MDM2_like"/>
    <property type="match status" value="1"/>
</dbReference>
<dbReference type="Proteomes" id="UP000305948">
    <property type="component" value="Unassembled WGS sequence"/>
</dbReference>
<organism evidence="4 5">
    <name type="scientific">Heliocybe sulcata</name>
    <dbReference type="NCBI Taxonomy" id="5364"/>
    <lineage>
        <taxon>Eukaryota</taxon>
        <taxon>Fungi</taxon>
        <taxon>Dikarya</taxon>
        <taxon>Basidiomycota</taxon>
        <taxon>Agaricomycotina</taxon>
        <taxon>Agaricomycetes</taxon>
        <taxon>Gloeophyllales</taxon>
        <taxon>Gloeophyllaceae</taxon>
        <taxon>Heliocybe</taxon>
    </lineage>
</organism>
<protein>
    <submittedName>
        <fullName evidence="4">SWIB-domain-containing protein</fullName>
    </submittedName>
</protein>
<dbReference type="PROSITE" id="PS51998">
    <property type="entry name" value="DEK_C"/>
    <property type="match status" value="1"/>
</dbReference>
<feature type="compositionally biased region" description="Acidic residues" evidence="1">
    <location>
        <begin position="84"/>
        <end position="102"/>
    </location>
</feature>
<dbReference type="PROSITE" id="PS51925">
    <property type="entry name" value="SWIB_MDM2"/>
    <property type="match status" value="1"/>
</dbReference>
<keyword evidence="5" id="KW-1185">Reference proteome</keyword>
<feature type="compositionally biased region" description="Basic residues" evidence="1">
    <location>
        <begin position="147"/>
        <end position="157"/>
    </location>
</feature>
<evidence type="ECO:0000256" key="1">
    <source>
        <dbReference type="SAM" id="MobiDB-lite"/>
    </source>
</evidence>
<evidence type="ECO:0000313" key="4">
    <source>
        <dbReference type="EMBL" id="TFK51090.1"/>
    </source>
</evidence>
<feature type="domain" description="DM2" evidence="2">
    <location>
        <begin position="184"/>
        <end position="261"/>
    </location>
</feature>
<dbReference type="InterPro" id="IPR019835">
    <property type="entry name" value="SWIB_domain"/>
</dbReference>
<dbReference type="InterPro" id="IPR014876">
    <property type="entry name" value="DEK_C"/>
</dbReference>
<accession>A0A5C3N0V0</accession>
<proteinExistence type="predicted"/>
<dbReference type="STRING" id="5364.A0A5C3N0V0"/>
<dbReference type="InterPro" id="IPR036885">
    <property type="entry name" value="SWIB_MDM2_dom_sf"/>
</dbReference>
<gene>
    <name evidence="4" type="ORF">OE88DRAFT_1660381</name>
</gene>
<evidence type="ECO:0000259" key="2">
    <source>
        <dbReference type="PROSITE" id="PS51925"/>
    </source>
</evidence>
<evidence type="ECO:0000313" key="5">
    <source>
        <dbReference type="Proteomes" id="UP000305948"/>
    </source>
</evidence>
<dbReference type="OrthoDB" id="10251073at2759"/>
<reference evidence="4 5" key="1">
    <citation type="journal article" date="2019" name="Nat. Ecol. Evol.">
        <title>Megaphylogeny resolves global patterns of mushroom evolution.</title>
        <authorList>
            <person name="Varga T."/>
            <person name="Krizsan K."/>
            <person name="Foldi C."/>
            <person name="Dima B."/>
            <person name="Sanchez-Garcia M."/>
            <person name="Sanchez-Ramirez S."/>
            <person name="Szollosi G.J."/>
            <person name="Szarkandi J.G."/>
            <person name="Papp V."/>
            <person name="Albert L."/>
            <person name="Andreopoulos W."/>
            <person name="Angelini C."/>
            <person name="Antonin V."/>
            <person name="Barry K.W."/>
            <person name="Bougher N.L."/>
            <person name="Buchanan P."/>
            <person name="Buyck B."/>
            <person name="Bense V."/>
            <person name="Catcheside P."/>
            <person name="Chovatia M."/>
            <person name="Cooper J."/>
            <person name="Damon W."/>
            <person name="Desjardin D."/>
            <person name="Finy P."/>
            <person name="Geml J."/>
            <person name="Haridas S."/>
            <person name="Hughes K."/>
            <person name="Justo A."/>
            <person name="Karasinski D."/>
            <person name="Kautmanova I."/>
            <person name="Kiss B."/>
            <person name="Kocsube S."/>
            <person name="Kotiranta H."/>
            <person name="LaButti K.M."/>
            <person name="Lechner B.E."/>
            <person name="Liimatainen K."/>
            <person name="Lipzen A."/>
            <person name="Lukacs Z."/>
            <person name="Mihaltcheva S."/>
            <person name="Morgado L.N."/>
            <person name="Niskanen T."/>
            <person name="Noordeloos M.E."/>
            <person name="Ohm R.A."/>
            <person name="Ortiz-Santana B."/>
            <person name="Ovrebo C."/>
            <person name="Racz N."/>
            <person name="Riley R."/>
            <person name="Savchenko A."/>
            <person name="Shiryaev A."/>
            <person name="Soop K."/>
            <person name="Spirin V."/>
            <person name="Szebenyi C."/>
            <person name="Tomsovsky M."/>
            <person name="Tulloss R.E."/>
            <person name="Uehling J."/>
            <person name="Grigoriev I.V."/>
            <person name="Vagvolgyi C."/>
            <person name="Papp T."/>
            <person name="Martin F.M."/>
            <person name="Miettinen O."/>
            <person name="Hibbett D.S."/>
            <person name="Nagy L.G."/>
        </authorList>
    </citation>
    <scope>NUCLEOTIDE SEQUENCE [LARGE SCALE GENOMIC DNA]</scope>
    <source>
        <strain evidence="4 5">OMC1185</strain>
    </source>
</reference>
<dbReference type="EMBL" id="ML213512">
    <property type="protein sequence ID" value="TFK51090.1"/>
    <property type="molecule type" value="Genomic_DNA"/>
</dbReference>
<dbReference type="InterPro" id="IPR003121">
    <property type="entry name" value="SWIB_MDM2_domain"/>
</dbReference>
<feature type="region of interest" description="Disordered" evidence="1">
    <location>
        <begin position="60"/>
        <end position="186"/>
    </location>
</feature>
<name>A0A5C3N0V0_9AGAM</name>
<dbReference type="PANTHER" id="PTHR13844">
    <property type="entry name" value="SWI/SNF-RELATED MATRIX-ASSOCIATED ACTIN-DEPENDENT REGULATOR OF CHROMATIN SUBFAMILY D"/>
    <property type="match status" value="1"/>
</dbReference>
<feature type="domain" description="DEK-C" evidence="3">
    <location>
        <begin position="1"/>
        <end position="61"/>
    </location>
</feature>
<sequence>MDVQALEPRIRDILTAPGVDLTTISAKGVRKQLLEADDSLTADDIKEHKGEVDALIGRIYGEVSGQRDGDEDNESANGKRKQEEEEGTAYGDDGEGEDESEVNGEASRPKKKAKRSKEELDDAELARQLSNELNGRGRSARGGSQKGVKKKPRKAKKSSATVDSDEDSEGAPKKKRGGGGAKGGFAKEYTLSEPLAAVVDSEKLSRPQLVKQLWVYIKANELQNPDNKKEILCDAKLKAVFGADKIDMFKMNKHIGQHLHES</sequence>